<protein>
    <recommendedName>
        <fullName evidence="3">Helix-turn-helix domain-containing protein</fullName>
    </recommendedName>
</protein>
<proteinExistence type="predicted"/>
<dbReference type="AlphaFoldDB" id="A0A5K7ZA64"/>
<gene>
    <name evidence="1" type="ORF">DSCW_53550</name>
</gene>
<dbReference type="Proteomes" id="UP000427769">
    <property type="component" value="Chromosome"/>
</dbReference>
<accession>A0A5K7ZA64</accession>
<organism evidence="1 2">
    <name type="scientific">Desulfosarcina widdelii</name>
    <dbReference type="NCBI Taxonomy" id="947919"/>
    <lineage>
        <taxon>Bacteria</taxon>
        <taxon>Pseudomonadati</taxon>
        <taxon>Thermodesulfobacteriota</taxon>
        <taxon>Desulfobacteria</taxon>
        <taxon>Desulfobacterales</taxon>
        <taxon>Desulfosarcinaceae</taxon>
        <taxon>Desulfosarcina</taxon>
    </lineage>
</organism>
<dbReference type="OrthoDB" id="5398725at2"/>
<keyword evidence="2" id="KW-1185">Reference proteome</keyword>
<reference evidence="1 2" key="1">
    <citation type="submission" date="2019-11" db="EMBL/GenBank/DDBJ databases">
        <title>Comparative genomics of hydrocarbon-degrading Desulfosarcina strains.</title>
        <authorList>
            <person name="Watanabe M."/>
            <person name="Kojima H."/>
            <person name="Fukui M."/>
        </authorList>
    </citation>
    <scope>NUCLEOTIDE SEQUENCE [LARGE SCALE GENOMIC DNA]</scope>
    <source>
        <strain evidence="1 2">PP31</strain>
    </source>
</reference>
<evidence type="ECO:0008006" key="3">
    <source>
        <dbReference type="Google" id="ProtNLM"/>
    </source>
</evidence>
<evidence type="ECO:0000313" key="1">
    <source>
        <dbReference type="EMBL" id="BBO77938.1"/>
    </source>
</evidence>
<dbReference type="EMBL" id="AP021875">
    <property type="protein sequence ID" value="BBO77938.1"/>
    <property type="molecule type" value="Genomic_DNA"/>
</dbReference>
<dbReference type="RefSeq" id="WP_155306619.1">
    <property type="nucleotide sequence ID" value="NZ_AP021875.1"/>
</dbReference>
<dbReference type="KEGG" id="dwd:DSCW_53550"/>
<evidence type="ECO:0000313" key="2">
    <source>
        <dbReference type="Proteomes" id="UP000427769"/>
    </source>
</evidence>
<sequence>MDNPKKTQPPFELLTMDEYARRLQVGRTTIFEWKSSGKLIPQQHFIQKGRVIRFIWELETIRSLHEIDTPDSEDVKPASVYTAEKGNYSSIKSAIDLNY</sequence>
<name>A0A5K7ZA64_9BACT</name>